<reference evidence="1 2" key="1">
    <citation type="submission" date="2024-01" db="EMBL/GenBank/DDBJ databases">
        <title>The complete chloroplast genome sequence of Lithospermum erythrorhizon: insights into the phylogenetic relationship among Boraginaceae species and the maternal lineages of purple gromwells.</title>
        <authorList>
            <person name="Okada T."/>
            <person name="Watanabe K."/>
        </authorList>
    </citation>
    <scope>NUCLEOTIDE SEQUENCE [LARGE SCALE GENOMIC DNA]</scope>
</reference>
<dbReference type="Proteomes" id="UP001454036">
    <property type="component" value="Unassembled WGS sequence"/>
</dbReference>
<evidence type="ECO:0000313" key="2">
    <source>
        <dbReference type="Proteomes" id="UP001454036"/>
    </source>
</evidence>
<gene>
    <name evidence="1" type="ORF">LIER_34766</name>
</gene>
<proteinExistence type="predicted"/>
<keyword evidence="2" id="KW-1185">Reference proteome</keyword>
<organism evidence="1 2">
    <name type="scientific">Lithospermum erythrorhizon</name>
    <name type="common">Purple gromwell</name>
    <name type="synonym">Lithospermum officinale var. erythrorhizon</name>
    <dbReference type="NCBI Taxonomy" id="34254"/>
    <lineage>
        <taxon>Eukaryota</taxon>
        <taxon>Viridiplantae</taxon>
        <taxon>Streptophyta</taxon>
        <taxon>Embryophyta</taxon>
        <taxon>Tracheophyta</taxon>
        <taxon>Spermatophyta</taxon>
        <taxon>Magnoliopsida</taxon>
        <taxon>eudicotyledons</taxon>
        <taxon>Gunneridae</taxon>
        <taxon>Pentapetalae</taxon>
        <taxon>asterids</taxon>
        <taxon>lamiids</taxon>
        <taxon>Boraginales</taxon>
        <taxon>Boraginaceae</taxon>
        <taxon>Boraginoideae</taxon>
        <taxon>Lithospermeae</taxon>
        <taxon>Lithospermum</taxon>
    </lineage>
</organism>
<dbReference type="AlphaFoldDB" id="A0AAV3S268"/>
<dbReference type="EMBL" id="BAABME010014754">
    <property type="protein sequence ID" value="GAA0187478.1"/>
    <property type="molecule type" value="Genomic_DNA"/>
</dbReference>
<sequence>MHIFPTLTTSAIELSESKISYERRESINAQALADFIVECTVRPPQRISRPDKNCLEPPPEWTIYVDGAKNNKGSGQD</sequence>
<evidence type="ECO:0000313" key="1">
    <source>
        <dbReference type="EMBL" id="GAA0187478.1"/>
    </source>
</evidence>
<accession>A0AAV3S268</accession>
<name>A0AAV3S268_LITER</name>
<protein>
    <submittedName>
        <fullName evidence="1">Uncharacterized protein</fullName>
    </submittedName>
</protein>
<comment type="caution">
    <text evidence="1">The sequence shown here is derived from an EMBL/GenBank/DDBJ whole genome shotgun (WGS) entry which is preliminary data.</text>
</comment>